<evidence type="ECO:0000256" key="4">
    <source>
        <dbReference type="ARBA" id="ARBA00022898"/>
    </source>
</evidence>
<accession>A0A1S8LK15</accession>
<comment type="similarity">
    <text evidence="2">Belongs to the Orn/Lys/Arg decarboxylase class-I family.</text>
</comment>
<evidence type="ECO:0000256" key="5">
    <source>
        <dbReference type="ARBA" id="ARBA00023239"/>
    </source>
</evidence>
<dbReference type="InterPro" id="IPR052357">
    <property type="entry name" value="Orn_Lys_Arg_decarboxylase-I"/>
</dbReference>
<dbReference type="CDD" id="cd00615">
    <property type="entry name" value="Orn_deC_like"/>
    <property type="match status" value="1"/>
</dbReference>
<dbReference type="STRING" id="84029.CROST_01980"/>
<feature type="domain" description="Orn/Lys/Arg decarboxylases family 1 pyridoxal-P attachment site" evidence="6">
    <location>
        <begin position="5"/>
        <end position="362"/>
    </location>
</feature>
<dbReference type="AlphaFoldDB" id="A0A1S8LK15"/>
<dbReference type="RefSeq" id="WP_077835989.1">
    <property type="nucleotide sequence ID" value="NZ_CP096983.1"/>
</dbReference>
<keyword evidence="4" id="KW-0663">Pyridoxal phosphate</keyword>
<dbReference type="Gene3D" id="3.40.640.10">
    <property type="entry name" value="Type I PLP-dependent aspartate aminotransferase-like (Major domain)"/>
    <property type="match status" value="1"/>
</dbReference>
<sequence length="481" mass="54308">MSKAPIIDGIMKYISEKNSLFCTPGHKGGRGFSNSKMGKKLYENIIKMDLTEVDGLDNLHAPVGIIKEAEDRLRDLYGSKKSYFLVNGSTSGNLAMIFSCFNEGDKIIVERNCHRSIFNGIILRKLNPIYVKNYFDKNINASLSIDEEYFLKVIQENKDAKGIILTYPNYYGVCSDLKNIIKVAKKYKMKVLVDSAHGAHFGISEGLPQSAVKLGADMVVMSSHKTLPSFTQTAYLHLCGDIEESKVDFYVSSFLSTSPSYMLMSSMDYARNYLEDRGKRDYDNLVELCIKYSKKISKINGLHVLNSEDLSINGKRLEFDATRFVINVEDGCSGFKLYEYLKENNIQPEMCDDRNVVLICSPFDGELQLQNLYKTLKNCNIIKINDNKNQFMNLPDIPEIRFAPYEVLNLKSEKVKIEDSLGKAVKKELVPYPPGIPIIMPGEIINQEIIDCIINFIKAGITVLGIENQGRDTIIEVVSEN</sequence>
<dbReference type="InterPro" id="IPR036633">
    <property type="entry name" value="Prn/Lys/Arg_de-COase_C_sf"/>
</dbReference>
<evidence type="ECO:0000256" key="2">
    <source>
        <dbReference type="ARBA" id="ARBA00010671"/>
    </source>
</evidence>
<dbReference type="InterPro" id="IPR000310">
    <property type="entry name" value="Orn/Lys/Arg_deCO2ase_major_dom"/>
</dbReference>
<evidence type="ECO:0000259" key="6">
    <source>
        <dbReference type="Pfam" id="PF01276"/>
    </source>
</evidence>
<dbReference type="Pfam" id="PF01276">
    <property type="entry name" value="OKR_DC_1"/>
    <property type="match status" value="1"/>
</dbReference>
<dbReference type="Gene3D" id="3.90.100.10">
    <property type="entry name" value="Orn/Lys/Arg decarboxylase, C-terminal domain"/>
    <property type="match status" value="1"/>
</dbReference>
<evidence type="ECO:0000313" key="9">
    <source>
        <dbReference type="Proteomes" id="UP000190951"/>
    </source>
</evidence>
<proteinExistence type="inferred from homology"/>
<reference evidence="8 9" key="1">
    <citation type="submission" date="2022-04" db="EMBL/GenBank/DDBJ databases">
        <title>Genome sequence of C. roseum typestrain.</title>
        <authorList>
            <person name="Poehlein A."/>
            <person name="Schoch T."/>
            <person name="Duerre P."/>
            <person name="Daniel R."/>
        </authorList>
    </citation>
    <scope>NUCLEOTIDE SEQUENCE [LARGE SCALE GENOMIC DNA]</scope>
    <source>
        <strain evidence="8 9">DSM 7320</strain>
    </source>
</reference>
<dbReference type="GO" id="GO:0008792">
    <property type="term" value="F:arginine decarboxylase activity"/>
    <property type="evidence" value="ECO:0007669"/>
    <property type="project" value="UniProtKB-EC"/>
</dbReference>
<protein>
    <submittedName>
        <fullName evidence="8">Arginine decarboxylase</fullName>
        <ecNumber evidence="8">4.1.1.19</ecNumber>
    </submittedName>
</protein>
<dbReference type="KEGG" id="crw:CROST_005860"/>
<name>A0A1S8LK15_9CLOT</name>
<dbReference type="Proteomes" id="UP000190951">
    <property type="component" value="Chromosome"/>
</dbReference>
<keyword evidence="9" id="KW-1185">Reference proteome</keyword>
<dbReference type="SUPFAM" id="SSF53383">
    <property type="entry name" value="PLP-dependent transferases"/>
    <property type="match status" value="1"/>
</dbReference>
<dbReference type="InterPro" id="IPR008286">
    <property type="entry name" value="Prn/Lys/Arg_de-COase_C"/>
</dbReference>
<evidence type="ECO:0000313" key="8">
    <source>
        <dbReference type="EMBL" id="URZ09878.1"/>
    </source>
</evidence>
<dbReference type="PANTHER" id="PTHR43277">
    <property type="entry name" value="ARGININE DECARBOXYLASE"/>
    <property type="match status" value="1"/>
</dbReference>
<dbReference type="Pfam" id="PF03711">
    <property type="entry name" value="OKR_DC_1_C"/>
    <property type="match status" value="1"/>
</dbReference>
<dbReference type="EMBL" id="CP096983">
    <property type="protein sequence ID" value="URZ09878.1"/>
    <property type="molecule type" value="Genomic_DNA"/>
</dbReference>
<evidence type="ECO:0000256" key="3">
    <source>
        <dbReference type="ARBA" id="ARBA00022793"/>
    </source>
</evidence>
<evidence type="ECO:0000256" key="1">
    <source>
        <dbReference type="ARBA" id="ARBA00001933"/>
    </source>
</evidence>
<gene>
    <name evidence="8" type="primary">speA_1</name>
    <name evidence="8" type="ORF">CROST_005860</name>
</gene>
<feature type="domain" description="Orn/Lys/Arg decarboxylase C-terminal" evidence="7">
    <location>
        <begin position="371"/>
        <end position="451"/>
    </location>
</feature>
<evidence type="ECO:0000259" key="7">
    <source>
        <dbReference type="Pfam" id="PF03711"/>
    </source>
</evidence>
<dbReference type="InterPro" id="IPR015424">
    <property type="entry name" value="PyrdxlP-dep_Trfase"/>
</dbReference>
<dbReference type="InterPro" id="IPR015421">
    <property type="entry name" value="PyrdxlP-dep_Trfase_major"/>
</dbReference>
<organism evidence="8 9">
    <name type="scientific">Clostridium felsineum</name>
    <dbReference type="NCBI Taxonomy" id="36839"/>
    <lineage>
        <taxon>Bacteria</taxon>
        <taxon>Bacillati</taxon>
        <taxon>Bacillota</taxon>
        <taxon>Clostridia</taxon>
        <taxon>Eubacteriales</taxon>
        <taxon>Clostridiaceae</taxon>
        <taxon>Clostridium</taxon>
    </lineage>
</organism>
<dbReference type="PANTHER" id="PTHR43277:SF4">
    <property type="entry name" value="ARGININE DECARBOXYLASE"/>
    <property type="match status" value="1"/>
</dbReference>
<dbReference type="EC" id="4.1.1.19" evidence="8"/>
<dbReference type="SUPFAM" id="SSF55904">
    <property type="entry name" value="Ornithine decarboxylase C-terminal domain"/>
    <property type="match status" value="1"/>
</dbReference>
<comment type="cofactor">
    <cofactor evidence="1">
        <name>pyridoxal 5'-phosphate</name>
        <dbReference type="ChEBI" id="CHEBI:597326"/>
    </cofactor>
</comment>
<keyword evidence="3" id="KW-0210">Decarboxylase</keyword>
<keyword evidence="5 8" id="KW-0456">Lyase</keyword>